<dbReference type="AlphaFoldDB" id="A0AA89C864"/>
<feature type="compositionally biased region" description="Basic and acidic residues" evidence="1">
    <location>
        <begin position="623"/>
        <end position="648"/>
    </location>
</feature>
<comment type="caution">
    <text evidence="2">The sequence shown here is derived from an EMBL/GenBank/DDBJ whole genome shotgun (WGS) entry which is preliminary data.</text>
</comment>
<protein>
    <submittedName>
        <fullName evidence="2">Uncharacterized protein</fullName>
    </submittedName>
</protein>
<keyword evidence="3" id="KW-1185">Reference proteome</keyword>
<feature type="compositionally biased region" description="Polar residues" evidence="1">
    <location>
        <begin position="454"/>
        <end position="469"/>
    </location>
</feature>
<organism evidence="2 3">
    <name type="scientific">Pinctada imbricata</name>
    <name type="common">Atlantic pearl-oyster</name>
    <name type="synonym">Pinctada martensii</name>
    <dbReference type="NCBI Taxonomy" id="66713"/>
    <lineage>
        <taxon>Eukaryota</taxon>
        <taxon>Metazoa</taxon>
        <taxon>Spiralia</taxon>
        <taxon>Lophotrochozoa</taxon>
        <taxon>Mollusca</taxon>
        <taxon>Bivalvia</taxon>
        <taxon>Autobranchia</taxon>
        <taxon>Pteriomorphia</taxon>
        <taxon>Pterioida</taxon>
        <taxon>Pterioidea</taxon>
        <taxon>Pteriidae</taxon>
        <taxon>Pinctada</taxon>
    </lineage>
</organism>
<feature type="region of interest" description="Disordered" evidence="1">
    <location>
        <begin position="573"/>
        <end position="686"/>
    </location>
</feature>
<sequence>ICICFNYRRERDILTPEDTNWNDAIRTGTIPTTSSLRAPPTHIGVAGRKEKLIGITNQEASKRYMIKLQKDRERNNEAVHRSLDNLPIKIRQMSNDTKPPVVVSPPGQRPHFESRLRGTAYSEQIDWDKLHQSFEAIPVCSSVTEAYMLGKKKPGTRHSKYDPSSKTSTSKSEPKPNSSETYESKTSGYESDTYSDVVSHSDFAFFPSDFPAKNAVGFQGHPIKSKKGRYPRRKNVAFGSSSGRDFIAEDFRRRYQTVMDANRNLHFVHSSLITGKRVKRINKLPPLSRKEAGHDEGGEIMNIRRLESERSKLSTLRLSLYSPPVPVAPHQSFISENTEYQQQIINHIDSESDYVYDSESETETETRRKNAGKRVLHIDIPSVQITDHSTNENEYLDDWTGKSEYSTAQDGSENSSYTPLSYKALQKHDMSVSDTAKEPRTIRGLTDITERGESNLTRTTQSNQSNTEVKMSIRIDFKQKEDTISESSNVSPEVLVPRWSRESKRKRSSIKDESEKVMNKDGTFSEYNDIYKAGMKEISQVVNEASASVSRIEHALPKNRTLSDVQLSNDRIANDDDVTKRTVDSPKQSTRVEKDLPSDNTSNHSLEARSSEQEDLLSQSLVKEQRAETDSGNERLVVEQSEMPHSDRQSSNLSSSKTSSNLQNEDTRHGNVSSGDVDSDEDETEKHGEYWKHAETFFVTGFDDLEEEKTFEEQLDSSSEPLCVDKEVKLNPSNTNTQLEVH</sequence>
<feature type="compositionally biased region" description="Low complexity" evidence="1">
    <location>
        <begin position="650"/>
        <end position="662"/>
    </location>
</feature>
<accession>A0AA89C864</accession>
<feature type="compositionally biased region" description="Basic and acidic residues" evidence="1">
    <location>
        <begin position="573"/>
        <end position="597"/>
    </location>
</feature>
<dbReference type="Proteomes" id="UP001186944">
    <property type="component" value="Unassembled WGS sequence"/>
</dbReference>
<name>A0AA89C864_PINIB</name>
<evidence type="ECO:0000256" key="1">
    <source>
        <dbReference type="SAM" id="MobiDB-lite"/>
    </source>
</evidence>
<feature type="compositionally biased region" description="Low complexity" evidence="1">
    <location>
        <begin position="164"/>
        <end position="181"/>
    </location>
</feature>
<feature type="region of interest" description="Disordered" evidence="1">
    <location>
        <begin position="151"/>
        <end position="191"/>
    </location>
</feature>
<gene>
    <name evidence="2" type="ORF">FSP39_019275</name>
</gene>
<evidence type="ECO:0000313" key="2">
    <source>
        <dbReference type="EMBL" id="KAK3103443.1"/>
    </source>
</evidence>
<feature type="non-terminal residue" evidence="2">
    <location>
        <position position="1"/>
    </location>
</feature>
<dbReference type="EMBL" id="VSWD01000005">
    <property type="protein sequence ID" value="KAK3103443.1"/>
    <property type="molecule type" value="Genomic_DNA"/>
</dbReference>
<proteinExistence type="predicted"/>
<evidence type="ECO:0000313" key="3">
    <source>
        <dbReference type="Proteomes" id="UP001186944"/>
    </source>
</evidence>
<reference evidence="2" key="1">
    <citation type="submission" date="2019-08" db="EMBL/GenBank/DDBJ databases">
        <title>The improved chromosome-level genome for the pearl oyster Pinctada fucata martensii using PacBio sequencing and Hi-C.</title>
        <authorList>
            <person name="Zheng Z."/>
        </authorList>
    </citation>
    <scope>NUCLEOTIDE SEQUENCE</scope>
    <source>
        <strain evidence="2">ZZ-2019</strain>
        <tissue evidence="2">Adductor muscle</tissue>
    </source>
</reference>
<feature type="region of interest" description="Disordered" evidence="1">
    <location>
        <begin position="451"/>
        <end position="470"/>
    </location>
</feature>